<dbReference type="PIRSF" id="PIRSF036778">
    <property type="entry name" value="UCP036778"/>
    <property type="match status" value="1"/>
</dbReference>
<dbReference type="Gene3D" id="3.20.20.150">
    <property type="entry name" value="Divalent-metal-dependent TIM barrel enzymes"/>
    <property type="match status" value="1"/>
</dbReference>
<sequence>MSNQSVSFALNHMACPTLSPLELISAAKELGMAAVELRNDVKENSVTDVETAKAVKEAADAAGITVLSINALYPFNVWNEERKAQAEQMAATAAAAGAKGLVCCPLVDGDDNRSDEQRAADLRTALTDLKGILGKHGLQGYVEALGFPISTLRFKKEAVDAIADVNGEATFGLVHDTFHHVGSSDPDLYPKKTGLVHVSSVIDSEITFTDMLDGHREFVMEGDRLDSVAQVKALFDGGYEGYISFEPFFAGLWELENQVPEIRKSMDYMKAALAQ</sequence>
<evidence type="ECO:0000259" key="1">
    <source>
        <dbReference type="Pfam" id="PF01261"/>
    </source>
</evidence>
<dbReference type="InterPro" id="IPR050312">
    <property type="entry name" value="IolE/XylAMocC-like"/>
</dbReference>
<dbReference type="Proteomes" id="UP000175691">
    <property type="component" value="Unassembled WGS sequence"/>
</dbReference>
<keyword evidence="2" id="KW-0413">Isomerase</keyword>
<dbReference type="PANTHER" id="PTHR12110">
    <property type="entry name" value="HYDROXYPYRUVATE ISOMERASE"/>
    <property type="match status" value="1"/>
</dbReference>
<dbReference type="OrthoDB" id="2274384at2"/>
<dbReference type="EMBL" id="MDHN01000005">
    <property type="protein sequence ID" value="OFC72335.1"/>
    <property type="molecule type" value="Genomic_DNA"/>
</dbReference>
<reference evidence="2 3" key="1">
    <citation type="submission" date="2016-08" db="EMBL/GenBank/DDBJ databases">
        <authorList>
            <person name="Seilhamer J.J."/>
        </authorList>
    </citation>
    <scope>NUCLEOTIDE SEQUENCE [LARGE SCALE GENOMIC DNA]</scope>
    <source>
        <strain evidence="2 3">KCTC 42603</strain>
    </source>
</reference>
<dbReference type="Pfam" id="PF01261">
    <property type="entry name" value="AP_endonuc_2"/>
    <property type="match status" value="1"/>
</dbReference>
<dbReference type="RefSeq" id="WP_070123562.1">
    <property type="nucleotide sequence ID" value="NZ_MDHN01000005.1"/>
</dbReference>
<dbReference type="SUPFAM" id="SSF51658">
    <property type="entry name" value="Xylose isomerase-like"/>
    <property type="match status" value="1"/>
</dbReference>
<dbReference type="InterPro" id="IPR013022">
    <property type="entry name" value="Xyl_isomerase-like_TIM-brl"/>
</dbReference>
<dbReference type="InterPro" id="IPR014621">
    <property type="entry name" value="UCP036778_sugar_epimerase"/>
</dbReference>
<organism evidence="2 3">
    <name type="scientific">Alteromonas confluentis</name>
    <dbReference type="NCBI Taxonomy" id="1656094"/>
    <lineage>
        <taxon>Bacteria</taxon>
        <taxon>Pseudomonadati</taxon>
        <taxon>Pseudomonadota</taxon>
        <taxon>Gammaproteobacteria</taxon>
        <taxon>Alteromonadales</taxon>
        <taxon>Alteromonadaceae</taxon>
        <taxon>Alteromonas/Salinimonas group</taxon>
        <taxon>Alteromonas</taxon>
    </lineage>
</organism>
<dbReference type="STRING" id="1656094.BFC18_03520"/>
<protein>
    <submittedName>
        <fullName evidence="2">Xylose isomerase</fullName>
    </submittedName>
</protein>
<proteinExistence type="predicted"/>
<name>A0A1E7ZFM8_9ALTE</name>
<accession>A0A1E7ZFM8</accession>
<keyword evidence="3" id="KW-1185">Reference proteome</keyword>
<dbReference type="AlphaFoldDB" id="A0A1E7ZFM8"/>
<feature type="domain" description="Xylose isomerase-like TIM barrel" evidence="1">
    <location>
        <begin position="25"/>
        <end position="271"/>
    </location>
</feature>
<evidence type="ECO:0000313" key="3">
    <source>
        <dbReference type="Proteomes" id="UP000175691"/>
    </source>
</evidence>
<comment type="caution">
    <text evidence="2">The sequence shown here is derived from an EMBL/GenBank/DDBJ whole genome shotgun (WGS) entry which is preliminary data.</text>
</comment>
<gene>
    <name evidence="2" type="ORF">BFC18_03520</name>
</gene>
<evidence type="ECO:0000313" key="2">
    <source>
        <dbReference type="EMBL" id="OFC72335.1"/>
    </source>
</evidence>
<dbReference type="PANTHER" id="PTHR12110:SF21">
    <property type="entry name" value="XYLOSE ISOMERASE-LIKE TIM BARREL DOMAIN-CONTAINING PROTEIN"/>
    <property type="match status" value="1"/>
</dbReference>
<dbReference type="GO" id="GO:0016853">
    <property type="term" value="F:isomerase activity"/>
    <property type="evidence" value="ECO:0007669"/>
    <property type="project" value="UniProtKB-KW"/>
</dbReference>
<dbReference type="InterPro" id="IPR036237">
    <property type="entry name" value="Xyl_isomerase-like_sf"/>
</dbReference>